<dbReference type="Gene3D" id="3.30.40.10">
    <property type="entry name" value="Zinc/RING finger domain, C3HC4 (zinc finger)"/>
    <property type="match status" value="1"/>
</dbReference>
<dbReference type="PANTHER" id="PTHR23041">
    <property type="entry name" value="RING FINGER DOMAIN-CONTAINING"/>
    <property type="match status" value="1"/>
</dbReference>
<gene>
    <name evidence="7" type="ORF">AAE3_LOCUS7439</name>
</gene>
<evidence type="ECO:0000256" key="4">
    <source>
        <dbReference type="PROSITE-ProRule" id="PRU00175"/>
    </source>
</evidence>
<dbReference type="OrthoDB" id="6270329at2759"/>
<feature type="domain" description="RING-type" evidence="6">
    <location>
        <begin position="4"/>
        <end position="48"/>
    </location>
</feature>
<dbReference type="Proteomes" id="UP000467700">
    <property type="component" value="Unassembled WGS sequence"/>
</dbReference>
<evidence type="ECO:0000256" key="5">
    <source>
        <dbReference type="SAM" id="MobiDB-lite"/>
    </source>
</evidence>
<keyword evidence="3" id="KW-0862">Zinc</keyword>
<feature type="region of interest" description="Disordered" evidence="5">
    <location>
        <begin position="87"/>
        <end position="123"/>
    </location>
</feature>
<dbReference type="PROSITE" id="PS00518">
    <property type="entry name" value="ZF_RING_1"/>
    <property type="match status" value="1"/>
</dbReference>
<evidence type="ECO:0000313" key="8">
    <source>
        <dbReference type="Proteomes" id="UP000467700"/>
    </source>
</evidence>
<name>A0A8S0W0E4_CYCAE</name>
<dbReference type="EMBL" id="CACVBS010000047">
    <property type="protein sequence ID" value="CAA7265195.1"/>
    <property type="molecule type" value="Genomic_DNA"/>
</dbReference>
<feature type="compositionally biased region" description="Low complexity" evidence="5">
    <location>
        <begin position="225"/>
        <end position="249"/>
    </location>
</feature>
<dbReference type="GO" id="GO:0008270">
    <property type="term" value="F:zinc ion binding"/>
    <property type="evidence" value="ECO:0007669"/>
    <property type="project" value="UniProtKB-KW"/>
</dbReference>
<feature type="region of interest" description="Disordered" evidence="5">
    <location>
        <begin position="225"/>
        <end position="290"/>
    </location>
</feature>
<feature type="compositionally biased region" description="Low complexity" evidence="5">
    <location>
        <begin position="98"/>
        <end position="120"/>
    </location>
</feature>
<evidence type="ECO:0000313" key="7">
    <source>
        <dbReference type="EMBL" id="CAA7265195.1"/>
    </source>
</evidence>
<comment type="caution">
    <text evidence="7">The sequence shown here is derived from an EMBL/GenBank/DDBJ whole genome shotgun (WGS) entry which is preliminary data.</text>
</comment>
<dbReference type="SMART" id="SM00184">
    <property type="entry name" value="RING"/>
    <property type="match status" value="1"/>
</dbReference>
<dbReference type="InterPro" id="IPR018957">
    <property type="entry name" value="Znf_C3HC4_RING-type"/>
</dbReference>
<dbReference type="PROSITE" id="PS50089">
    <property type="entry name" value="ZF_RING_2"/>
    <property type="match status" value="1"/>
</dbReference>
<dbReference type="SUPFAM" id="SSF57850">
    <property type="entry name" value="RING/U-box"/>
    <property type="match status" value="1"/>
</dbReference>
<dbReference type="AlphaFoldDB" id="A0A8S0W0E4"/>
<dbReference type="InterPro" id="IPR001841">
    <property type="entry name" value="Znf_RING"/>
</dbReference>
<organism evidence="7 8">
    <name type="scientific">Cyclocybe aegerita</name>
    <name type="common">Black poplar mushroom</name>
    <name type="synonym">Agrocybe aegerita</name>
    <dbReference type="NCBI Taxonomy" id="1973307"/>
    <lineage>
        <taxon>Eukaryota</taxon>
        <taxon>Fungi</taxon>
        <taxon>Dikarya</taxon>
        <taxon>Basidiomycota</taxon>
        <taxon>Agaricomycotina</taxon>
        <taxon>Agaricomycetes</taxon>
        <taxon>Agaricomycetidae</taxon>
        <taxon>Agaricales</taxon>
        <taxon>Agaricineae</taxon>
        <taxon>Bolbitiaceae</taxon>
        <taxon>Cyclocybe</taxon>
    </lineage>
</organism>
<dbReference type="Pfam" id="PF00097">
    <property type="entry name" value="zf-C3HC4"/>
    <property type="match status" value="1"/>
</dbReference>
<keyword evidence="1" id="KW-0479">Metal-binding</keyword>
<protein>
    <recommendedName>
        <fullName evidence="6">RING-type domain-containing protein</fullName>
    </recommendedName>
</protein>
<evidence type="ECO:0000256" key="2">
    <source>
        <dbReference type="ARBA" id="ARBA00022771"/>
    </source>
</evidence>
<dbReference type="InterPro" id="IPR017907">
    <property type="entry name" value="Znf_RING_CS"/>
</dbReference>
<evidence type="ECO:0000256" key="3">
    <source>
        <dbReference type="ARBA" id="ARBA00022833"/>
    </source>
</evidence>
<keyword evidence="2 4" id="KW-0863">Zinc-finger</keyword>
<proteinExistence type="predicted"/>
<accession>A0A8S0W0E4</accession>
<evidence type="ECO:0000259" key="6">
    <source>
        <dbReference type="PROSITE" id="PS50089"/>
    </source>
</evidence>
<reference evidence="7 8" key="1">
    <citation type="submission" date="2020-01" db="EMBL/GenBank/DDBJ databases">
        <authorList>
            <person name="Gupta K D."/>
        </authorList>
    </citation>
    <scope>NUCLEOTIDE SEQUENCE [LARGE SCALE GENOMIC DNA]</scope>
</reference>
<sequence length="290" mass="31297">MASCRICLDELKRPVSLPCGHIFCSQCIIQTVQAVKPYSNLHPCPTCRTQFNIAPLNISVVPSHLRPFVNPSIRRVYVDLPDAESTADAVDADTDGKAPPAASGSPGPSTSGPSSSSSEAARLRAENHTLRNNCAMWRRRAEMHGTANLGLLNFARVIRDQAAQLARERDVLQKRFESLKRRLDDDESINSKPGVPVTGGCPRSVIGAQNASELHPDSLLFAPLLLPDLSPGQNPSGPSTSTPVESSSENLDRPRKRAKYISHSVKTQPIMHTAGPTTNQAVPPIAHETP</sequence>
<dbReference type="InterPro" id="IPR013083">
    <property type="entry name" value="Znf_RING/FYVE/PHD"/>
</dbReference>
<evidence type="ECO:0000256" key="1">
    <source>
        <dbReference type="ARBA" id="ARBA00022723"/>
    </source>
</evidence>
<dbReference type="InterPro" id="IPR047134">
    <property type="entry name" value="RNF4"/>
</dbReference>
<dbReference type="PANTHER" id="PTHR23041:SF78">
    <property type="entry name" value="E3 UBIQUITIN-PROTEIN LIGASE RNF4"/>
    <property type="match status" value="1"/>
</dbReference>
<keyword evidence="8" id="KW-1185">Reference proteome</keyword>